<dbReference type="GO" id="GO:0043022">
    <property type="term" value="F:ribosome binding"/>
    <property type="evidence" value="ECO:0007669"/>
    <property type="project" value="TreeGrafter"/>
</dbReference>
<dbReference type="GO" id="GO:0003755">
    <property type="term" value="F:peptidyl-prolyl cis-trans isomerase activity"/>
    <property type="evidence" value="ECO:0007669"/>
    <property type="project" value="TreeGrafter"/>
</dbReference>
<dbReference type="Proteomes" id="UP000032900">
    <property type="component" value="Unassembled WGS sequence"/>
</dbReference>
<evidence type="ECO:0000313" key="2">
    <source>
        <dbReference type="EMBL" id="GAO28978.1"/>
    </source>
</evidence>
<proteinExistence type="predicted"/>
<accession>A0A0E9LUL5</accession>
<dbReference type="Pfam" id="PF05697">
    <property type="entry name" value="Trigger_N"/>
    <property type="match status" value="1"/>
</dbReference>
<dbReference type="NCBIfam" id="TIGR00115">
    <property type="entry name" value="tig"/>
    <property type="match status" value="1"/>
</dbReference>
<dbReference type="PIRSF" id="PIRSF003095">
    <property type="entry name" value="Trigger_factor"/>
    <property type="match status" value="1"/>
</dbReference>
<reference evidence="2 3" key="1">
    <citation type="journal article" date="2015" name="Microbes Environ.">
        <title>Distribution and evolution of nitrogen fixation genes in the phylum bacteroidetes.</title>
        <authorList>
            <person name="Inoue J."/>
            <person name="Oshima K."/>
            <person name="Suda W."/>
            <person name="Sakamoto M."/>
            <person name="Iino T."/>
            <person name="Noda S."/>
            <person name="Hongoh Y."/>
            <person name="Hattori M."/>
            <person name="Ohkuma M."/>
        </authorList>
    </citation>
    <scope>NUCLEOTIDE SEQUENCE [LARGE SCALE GENOMIC DNA]</scope>
    <source>
        <strain evidence="2">JCM 15548</strain>
    </source>
</reference>
<dbReference type="GO" id="GO:0043335">
    <property type="term" value="P:protein unfolding"/>
    <property type="evidence" value="ECO:0007669"/>
    <property type="project" value="TreeGrafter"/>
</dbReference>
<evidence type="ECO:0000259" key="1">
    <source>
        <dbReference type="Pfam" id="PF05697"/>
    </source>
</evidence>
<dbReference type="GO" id="GO:0015031">
    <property type="term" value="P:protein transport"/>
    <property type="evidence" value="ECO:0007669"/>
    <property type="project" value="InterPro"/>
</dbReference>
<dbReference type="PANTHER" id="PTHR30560">
    <property type="entry name" value="TRIGGER FACTOR CHAPERONE AND PEPTIDYL-PROLYL CIS/TRANS ISOMERASE"/>
    <property type="match status" value="1"/>
</dbReference>
<dbReference type="InterPro" id="IPR027304">
    <property type="entry name" value="Trigger_fact/SurA_dom_sf"/>
</dbReference>
<gene>
    <name evidence="2" type="ORF">JCM15548_11128</name>
</gene>
<dbReference type="Gene3D" id="3.30.70.1050">
    <property type="entry name" value="Trigger factor ribosome-binding domain"/>
    <property type="match status" value="1"/>
</dbReference>
<dbReference type="AlphaFoldDB" id="A0A0E9LUL5"/>
<dbReference type="InterPro" id="IPR036611">
    <property type="entry name" value="Trigger_fac_ribosome-bd_sf"/>
</dbReference>
<organism evidence="2 3">
    <name type="scientific">Geofilum rubicundum JCM 15548</name>
    <dbReference type="NCBI Taxonomy" id="1236989"/>
    <lineage>
        <taxon>Bacteria</taxon>
        <taxon>Pseudomonadati</taxon>
        <taxon>Bacteroidota</taxon>
        <taxon>Bacteroidia</taxon>
        <taxon>Marinilabiliales</taxon>
        <taxon>Marinilabiliaceae</taxon>
        <taxon>Geofilum</taxon>
    </lineage>
</organism>
<dbReference type="GO" id="GO:0051301">
    <property type="term" value="P:cell division"/>
    <property type="evidence" value="ECO:0007669"/>
    <property type="project" value="UniProtKB-KW"/>
</dbReference>
<dbReference type="Gene3D" id="1.10.3120.10">
    <property type="entry name" value="Trigger factor, C-terminal domain"/>
    <property type="match status" value="1"/>
</dbReference>
<dbReference type="GO" id="GO:0044183">
    <property type="term" value="F:protein folding chaperone"/>
    <property type="evidence" value="ECO:0007669"/>
    <property type="project" value="TreeGrafter"/>
</dbReference>
<dbReference type="STRING" id="1236989.JCM15548_11128"/>
<dbReference type="InterPro" id="IPR037041">
    <property type="entry name" value="Trigger_fac_C_sf"/>
</dbReference>
<feature type="domain" description="Trigger factor ribosome-binding bacterial" evidence="1">
    <location>
        <begin position="1"/>
        <end position="148"/>
    </location>
</feature>
<dbReference type="EMBL" id="BAZW01000006">
    <property type="protein sequence ID" value="GAO28978.1"/>
    <property type="molecule type" value="Genomic_DNA"/>
</dbReference>
<dbReference type="GO" id="GO:0051083">
    <property type="term" value="P:'de novo' cotranslational protein folding"/>
    <property type="evidence" value="ECO:0007669"/>
    <property type="project" value="TreeGrafter"/>
</dbReference>
<dbReference type="SUPFAM" id="SSF102735">
    <property type="entry name" value="Trigger factor ribosome-binding domain"/>
    <property type="match status" value="1"/>
</dbReference>
<dbReference type="RefSeq" id="WP_062122753.1">
    <property type="nucleotide sequence ID" value="NZ_BAZW01000006.1"/>
</dbReference>
<protein>
    <submittedName>
        <fullName evidence="2">Cell division trigger factor</fullName>
    </submittedName>
</protein>
<comment type="caution">
    <text evidence="2">The sequence shown here is derived from an EMBL/GenBank/DDBJ whole genome shotgun (WGS) entry which is preliminary data.</text>
</comment>
<name>A0A0E9LUL5_9BACT</name>
<dbReference type="InterPro" id="IPR005215">
    <property type="entry name" value="Trig_fac"/>
</dbReference>
<keyword evidence="2" id="KW-0132">Cell division</keyword>
<sequence length="453" mass="52027">MNITRENIDELNAVIKLTIDKDDYEQKVADVLKTYQKKANMPGFRPGKVPAGLIKKMYGNAVMVDEINKLVSENLSNYLTENELNILGEPLPSEAQQPIDFDTQDSFEFAFDIALSPTVEVKLSKREKLPYYQIEVSDDMLDGQIKNLTGRFGTNDVVEAVTEQSLAKGDFVQVDKDGNPVEDGIVAEDAVMSMAIVKNDAQKKKLLGKKVGEEVVFDVKKAFPNDTEISYLLKITKEQAAEVKGDFKFTIKEITEFIEPELNKELFDKLFGPGVVSTEEEMKTKVKEDLQRNFEMESEYKFAMDAREKLTSKLDVQLPEEFLKRWLKATDRGEEKMSDEQIDNDMPKFMEDLKWQLIKNEIIRSNELKVEEKDVVDYAKKSARMQFMQYGLTNLPDEHIEGYAMDMLKKEDQGRRMAEAAIQEKVMAFIKEAVKIDEQNISREDFNKLFDNN</sequence>
<keyword evidence="2" id="KW-0131">Cell cycle</keyword>
<evidence type="ECO:0000313" key="3">
    <source>
        <dbReference type="Proteomes" id="UP000032900"/>
    </source>
</evidence>
<dbReference type="PANTHER" id="PTHR30560:SF3">
    <property type="entry name" value="TRIGGER FACTOR-LIKE PROTEIN TIG, CHLOROPLASTIC"/>
    <property type="match status" value="1"/>
</dbReference>
<dbReference type="SUPFAM" id="SSF109998">
    <property type="entry name" value="Triger factor/SurA peptide-binding domain-like"/>
    <property type="match status" value="1"/>
</dbReference>
<dbReference type="OrthoDB" id="9767721at2"/>
<keyword evidence="3" id="KW-1185">Reference proteome</keyword>
<dbReference type="InterPro" id="IPR008881">
    <property type="entry name" value="Trigger_fac_ribosome-bd_bac"/>
</dbReference>